<dbReference type="OrthoDB" id="8912653at2"/>
<dbReference type="InterPro" id="IPR027843">
    <property type="entry name" value="DUF4440"/>
</dbReference>
<gene>
    <name evidence="2" type="ORF">AWB68_01269</name>
</gene>
<evidence type="ECO:0000313" key="2">
    <source>
        <dbReference type="EMBL" id="SAL26999.1"/>
    </source>
</evidence>
<keyword evidence="3" id="KW-1185">Reference proteome</keyword>
<dbReference type="Pfam" id="PF14534">
    <property type="entry name" value="DUF4440"/>
    <property type="match status" value="1"/>
</dbReference>
<dbReference type="InterPro" id="IPR032710">
    <property type="entry name" value="NTF2-like_dom_sf"/>
</dbReference>
<dbReference type="Gene3D" id="3.10.450.50">
    <property type="match status" value="1"/>
</dbReference>
<comment type="caution">
    <text evidence="2">The sequence shown here is derived from an EMBL/GenBank/DDBJ whole genome shotgun (WGS) entry which is preliminary data.</text>
</comment>
<dbReference type="EMBL" id="FCON02000009">
    <property type="protein sequence ID" value="SAL26999.1"/>
    <property type="molecule type" value="Genomic_DNA"/>
</dbReference>
<feature type="domain" description="DUF4440" evidence="1">
    <location>
        <begin position="11"/>
        <end position="118"/>
    </location>
</feature>
<name>A0A158G5U5_9BURK</name>
<proteinExistence type="predicted"/>
<dbReference type="RefSeq" id="WP_087643494.1">
    <property type="nucleotide sequence ID" value="NZ_FCON02000009.1"/>
</dbReference>
<organism evidence="2 3">
    <name type="scientific">Caballeronia choica</name>
    <dbReference type="NCBI Taxonomy" id="326476"/>
    <lineage>
        <taxon>Bacteria</taxon>
        <taxon>Pseudomonadati</taxon>
        <taxon>Pseudomonadota</taxon>
        <taxon>Betaproteobacteria</taxon>
        <taxon>Burkholderiales</taxon>
        <taxon>Burkholderiaceae</taxon>
        <taxon>Caballeronia</taxon>
    </lineage>
</organism>
<evidence type="ECO:0000259" key="1">
    <source>
        <dbReference type="Pfam" id="PF14534"/>
    </source>
</evidence>
<accession>A0A158G5U5</accession>
<dbReference type="AlphaFoldDB" id="A0A158G5U5"/>
<dbReference type="SUPFAM" id="SSF54427">
    <property type="entry name" value="NTF2-like"/>
    <property type="match status" value="1"/>
</dbReference>
<sequence>MKEDIQPAERIAQLENSRYAAMLGKDIGTLERLLDDKLIYMHSSGVVDTKSSYIDGLRSGVWDYQQIDRTDVRIEISRDVALVFGKLSIRMNTRGAAKAFSTRALAIWQRGQRGESGWTLLAVHSGAIPESH</sequence>
<dbReference type="Proteomes" id="UP000054770">
    <property type="component" value="Unassembled WGS sequence"/>
</dbReference>
<reference evidence="2" key="1">
    <citation type="submission" date="2016-01" db="EMBL/GenBank/DDBJ databases">
        <authorList>
            <person name="Peeters C."/>
        </authorList>
    </citation>
    <scope>NUCLEOTIDE SEQUENCE [LARGE SCALE GENOMIC DNA]</scope>
    <source>
        <strain evidence="2">LMG 22940</strain>
    </source>
</reference>
<protein>
    <recommendedName>
        <fullName evidence="1">DUF4440 domain-containing protein</fullName>
    </recommendedName>
</protein>
<evidence type="ECO:0000313" key="3">
    <source>
        <dbReference type="Proteomes" id="UP000054770"/>
    </source>
</evidence>